<feature type="transmembrane region" description="Helical" evidence="1">
    <location>
        <begin position="180"/>
        <end position="199"/>
    </location>
</feature>
<dbReference type="PANTHER" id="PTHR41282">
    <property type="entry name" value="CONSERVED TRANSMEMBRANE PROTEIN-RELATED"/>
    <property type="match status" value="1"/>
</dbReference>
<feature type="transmembrane region" description="Helical" evidence="1">
    <location>
        <begin position="87"/>
        <end position="107"/>
    </location>
</feature>
<protein>
    <submittedName>
        <fullName evidence="2">Bax inhibitor-1/YccA family protein</fullName>
    </submittedName>
</protein>
<dbReference type="PANTHER" id="PTHR41282:SF1">
    <property type="entry name" value="CONSERVED TRANSMEMBRANE PROTEIN-RELATED"/>
    <property type="match status" value="1"/>
</dbReference>
<evidence type="ECO:0000313" key="2">
    <source>
        <dbReference type="EMBL" id="MCR8630207.1"/>
    </source>
</evidence>
<feature type="transmembrane region" description="Helical" evidence="1">
    <location>
        <begin position="62"/>
        <end position="81"/>
    </location>
</feature>
<dbReference type="RefSeq" id="WP_258211826.1">
    <property type="nucleotide sequence ID" value="NZ_JANQBD010000002.1"/>
</dbReference>
<keyword evidence="1" id="KW-0472">Membrane</keyword>
<reference evidence="2 3" key="1">
    <citation type="submission" date="2022-08" db="EMBL/GenBank/DDBJ databases">
        <title>Paenibacillus endoradicis sp. nov., Paenibacillus radicibacter sp. nov and Paenibacillus pararadicis sp. nov., three cold-adapted plant growth-promoting bacteria isolated from root of Larix gmelinii in Great Khingan.</title>
        <authorList>
            <person name="Xue H."/>
        </authorList>
    </citation>
    <scope>NUCLEOTIDE SEQUENCE [LARGE SCALE GENOMIC DNA]</scope>
    <source>
        <strain evidence="2 3">N5-1-1-5</strain>
    </source>
</reference>
<feature type="transmembrane region" description="Helical" evidence="1">
    <location>
        <begin position="114"/>
        <end position="135"/>
    </location>
</feature>
<accession>A0ABT1YBC3</accession>
<feature type="transmembrane region" description="Helical" evidence="1">
    <location>
        <begin position="219"/>
        <end position="239"/>
    </location>
</feature>
<keyword evidence="3" id="KW-1185">Reference proteome</keyword>
<name>A0ABT1YBC3_9BACL</name>
<keyword evidence="1" id="KW-1133">Transmembrane helix</keyword>
<dbReference type="PIRSF" id="PIRSF009160">
    <property type="entry name" value="UCP009160"/>
    <property type="match status" value="1"/>
</dbReference>
<evidence type="ECO:0000256" key="1">
    <source>
        <dbReference type="SAM" id="Phobius"/>
    </source>
</evidence>
<dbReference type="Pfam" id="PF12811">
    <property type="entry name" value="BaxI_1"/>
    <property type="match status" value="1"/>
</dbReference>
<evidence type="ECO:0000313" key="3">
    <source>
        <dbReference type="Proteomes" id="UP001300012"/>
    </source>
</evidence>
<keyword evidence="1" id="KW-0812">Transmembrane</keyword>
<dbReference type="InterPro" id="IPR010539">
    <property type="entry name" value="BaxI_1-like"/>
</dbReference>
<feature type="transmembrane region" description="Helical" evidence="1">
    <location>
        <begin position="147"/>
        <end position="168"/>
    </location>
</feature>
<gene>
    <name evidence="2" type="ORF">NV381_03225</name>
</gene>
<proteinExistence type="predicted"/>
<dbReference type="Proteomes" id="UP001300012">
    <property type="component" value="Unassembled WGS sequence"/>
</dbReference>
<dbReference type="EMBL" id="JANQBD010000002">
    <property type="protein sequence ID" value="MCR8630207.1"/>
    <property type="molecule type" value="Genomic_DNA"/>
</dbReference>
<organism evidence="2 3">
    <name type="scientific">Paenibacillus radicis</name>
    <name type="common">ex Xue et al. 2023</name>
    <dbReference type="NCBI Taxonomy" id="2972489"/>
    <lineage>
        <taxon>Bacteria</taxon>
        <taxon>Bacillati</taxon>
        <taxon>Bacillota</taxon>
        <taxon>Bacilli</taxon>
        <taxon>Bacillales</taxon>
        <taxon>Paenibacillaceae</taxon>
        <taxon>Paenibacillus</taxon>
    </lineage>
</organism>
<feature type="transmembrane region" description="Helical" evidence="1">
    <location>
        <begin position="36"/>
        <end position="55"/>
    </location>
</feature>
<sequence length="244" mass="27092">MSYDRSGNPVLQENTFKRASEFGADTMTIGGTVNKAFISLAILLGSAFYVWNLYFQSQNVQPFLITGIIGALILSLLISFVPRISPVAVPVYALLEGLALGSISAIYEAKYHGIALQAVMITLGVFVGLLVAYKLHIIRATETFKRVIIISTMGIMVVYLVSWLLGFFGVRMPYLHDNGIIGIGISLFIVIIAALNLILDFDFIERGSQNRAPKYMEWYGAFGLLITVVWLYIEVLRLLSKLRK</sequence>
<comment type="caution">
    <text evidence="2">The sequence shown here is derived from an EMBL/GenBank/DDBJ whole genome shotgun (WGS) entry which is preliminary data.</text>
</comment>